<feature type="domain" description="Proline dehydrogenase" evidence="10">
    <location>
        <begin position="127"/>
        <end position="528"/>
    </location>
</feature>
<dbReference type="GO" id="GO:0010133">
    <property type="term" value="P:L-proline catabolic process to L-glutamate"/>
    <property type="evidence" value="ECO:0007669"/>
    <property type="project" value="TreeGrafter"/>
</dbReference>
<protein>
    <recommendedName>
        <fullName evidence="8">Proline dehydrogenase</fullName>
        <ecNumber evidence="8">1.5.5.2</ecNumber>
    </recommendedName>
</protein>
<dbReference type="Gene3D" id="3.20.20.220">
    <property type="match status" value="2"/>
</dbReference>
<dbReference type="GO" id="GO:0005739">
    <property type="term" value="C:mitochondrion"/>
    <property type="evidence" value="ECO:0007669"/>
    <property type="project" value="TreeGrafter"/>
</dbReference>
<dbReference type="Pfam" id="PF01619">
    <property type="entry name" value="Pro_dh"/>
    <property type="match status" value="1"/>
</dbReference>
<dbReference type="PANTHER" id="PTHR13914:SF29">
    <property type="entry name" value="HYDROXYPROLINE DEHYDROGENASE"/>
    <property type="match status" value="1"/>
</dbReference>
<comment type="catalytic activity">
    <reaction evidence="7">
        <text>trans-4-hydroxy-L-proline + a quinone = (3R,5S)-1-pyrroline-3-hydroxy-5-carboxylate + a quinol + H(+)</text>
        <dbReference type="Rhea" id="RHEA:52512"/>
        <dbReference type="ChEBI" id="CHEBI:15378"/>
        <dbReference type="ChEBI" id="CHEBI:24646"/>
        <dbReference type="ChEBI" id="CHEBI:58375"/>
        <dbReference type="ChEBI" id="CHEBI:62612"/>
        <dbReference type="ChEBI" id="CHEBI:132124"/>
        <dbReference type="EC" id="1.5.5.3"/>
    </reaction>
</comment>
<comment type="cofactor">
    <cofactor evidence="1 8">
        <name>FAD</name>
        <dbReference type="ChEBI" id="CHEBI:57692"/>
    </cofactor>
</comment>
<comment type="function">
    <text evidence="8">Converts proline to delta-1-pyrroline-5-carboxylate.</text>
</comment>
<comment type="caution">
    <text evidence="11">The sequence shown here is derived from an EMBL/GenBank/DDBJ whole genome shotgun (WGS) entry which is preliminary data.</text>
</comment>
<sequence length="722" mass="82435">MNFLLSTNMTFYLMSSGSVKLEYFSKICKNTRRTFAVLSNGGLKRNGTVGEVKFDDSKIAFGHKTKIQLLRSMAVLKLCSTKMVLDRGEDLFKILRWTFGDRISNSLMKATFYGHFVAGENLHDAVETVKRLKARNVRSLLDYCFEQTLDNDSDGSVEECTLKTLIGCIDALAGLNDPLQMVAIKLTSLGCPKMLLTLSDSWTRTLTMVERRTGLSWENLLESPIAADKFNLNNSNLRCGDHQLTPELYNKWLDNLRKTDDGLVDLYPYGILDRVDAWKCIKRMMLADCGMLDDENLQWKYEAMVRRLNEIVDHAVRRNVRIVVDAEQSYFLPMTNILSLELMRKYCKNEPVVFITYQAYLKQANKLVANALQLARRWQCVIGTKLVRGAYMEHERQRALLLGYPSPINDTYDLTNETYDNILDLLIKEINSRQIGKVHLICATHNEQSVKHLLANLKSLQLHSTRPTSKWADNISFGQLYGMCDQISFPLADAGFLVYKYLPFGPVGEVLPYLLRRAQENSAVMEKTQFEYNLMKQELKRRLFCIFWLKMENVPKESKANVENDDDSDSSSVTAIIDDDLATSDDDSEIIGLNKAEKEIPVYGNDNEQFSSDSLAQCPLHPISLESGAESEETSRLIEGLLDEYPTLGECSLVSVHQTEREVALLEDSLNISESFWRNDTEIQWVEDANEVMEFLEMLGVSRSDEQLPELSVEQIEMFLNE</sequence>
<comment type="catalytic activity">
    <reaction evidence="8">
        <text>L-proline + a quinone = (S)-1-pyrroline-5-carboxylate + a quinol + H(+)</text>
        <dbReference type="Rhea" id="RHEA:23784"/>
        <dbReference type="ChEBI" id="CHEBI:15378"/>
        <dbReference type="ChEBI" id="CHEBI:17388"/>
        <dbReference type="ChEBI" id="CHEBI:24646"/>
        <dbReference type="ChEBI" id="CHEBI:60039"/>
        <dbReference type="ChEBI" id="CHEBI:132124"/>
        <dbReference type="EC" id="1.5.5.2"/>
    </reaction>
</comment>
<keyword evidence="12" id="KW-1185">Reference proteome</keyword>
<accession>A0A0V0ZJD6</accession>
<dbReference type="SUPFAM" id="SSF51730">
    <property type="entry name" value="FAD-linked oxidoreductase"/>
    <property type="match status" value="1"/>
</dbReference>
<dbReference type="EMBL" id="JYDQ01000155">
    <property type="protein sequence ID" value="KRY12823.1"/>
    <property type="molecule type" value="Genomic_DNA"/>
</dbReference>
<evidence type="ECO:0000313" key="11">
    <source>
        <dbReference type="EMBL" id="KRY12823.1"/>
    </source>
</evidence>
<gene>
    <name evidence="11" type="primary">slgA</name>
    <name evidence="11" type="ORF">T12_7309</name>
</gene>
<dbReference type="InterPro" id="IPR029041">
    <property type="entry name" value="FAD-linked_oxidoreductase-like"/>
</dbReference>
<evidence type="ECO:0000256" key="2">
    <source>
        <dbReference type="ARBA" id="ARBA00005869"/>
    </source>
</evidence>
<evidence type="ECO:0000256" key="3">
    <source>
        <dbReference type="ARBA" id="ARBA00022630"/>
    </source>
</evidence>
<proteinExistence type="inferred from homology"/>
<keyword evidence="3 8" id="KW-0285">Flavoprotein</keyword>
<dbReference type="GO" id="GO:0071949">
    <property type="term" value="F:FAD binding"/>
    <property type="evidence" value="ECO:0007669"/>
    <property type="project" value="TreeGrafter"/>
</dbReference>
<dbReference type="EC" id="1.5.5.2" evidence="8"/>
<name>A0A0V0ZJD6_9BILA</name>
<dbReference type="OrthoDB" id="5464at2759"/>
<dbReference type="STRING" id="990121.A0A0V0ZJD6"/>
<evidence type="ECO:0000256" key="8">
    <source>
        <dbReference type="RuleBase" id="RU364054"/>
    </source>
</evidence>
<keyword evidence="4 8" id="KW-0274">FAD</keyword>
<evidence type="ECO:0000256" key="7">
    <source>
        <dbReference type="ARBA" id="ARBA00048242"/>
    </source>
</evidence>
<keyword evidence="5 8" id="KW-0560">Oxidoreductase</keyword>
<dbReference type="InterPro" id="IPR015659">
    <property type="entry name" value="Proline_oxidase"/>
</dbReference>
<evidence type="ECO:0000256" key="5">
    <source>
        <dbReference type="ARBA" id="ARBA00023002"/>
    </source>
</evidence>
<evidence type="ECO:0000259" key="10">
    <source>
        <dbReference type="Pfam" id="PF01619"/>
    </source>
</evidence>
<dbReference type="AlphaFoldDB" id="A0A0V0ZJD6"/>
<reference evidence="11 12" key="1">
    <citation type="submission" date="2015-01" db="EMBL/GenBank/DDBJ databases">
        <title>Evolution of Trichinella species and genotypes.</title>
        <authorList>
            <person name="Korhonen P.K."/>
            <person name="Edoardo P."/>
            <person name="Giuseppe L.R."/>
            <person name="Gasser R.B."/>
        </authorList>
    </citation>
    <scope>NUCLEOTIDE SEQUENCE [LARGE SCALE GENOMIC DNA]</scope>
    <source>
        <strain evidence="11">ISS2496</strain>
    </source>
</reference>
<evidence type="ECO:0000256" key="1">
    <source>
        <dbReference type="ARBA" id="ARBA00001974"/>
    </source>
</evidence>
<evidence type="ECO:0000256" key="6">
    <source>
        <dbReference type="ARBA" id="ARBA00023062"/>
    </source>
</evidence>
<dbReference type="InterPro" id="IPR002872">
    <property type="entry name" value="Proline_DH_dom"/>
</dbReference>
<dbReference type="PANTHER" id="PTHR13914">
    <property type="entry name" value="PROLINE OXIDASE"/>
    <property type="match status" value="1"/>
</dbReference>
<dbReference type="Proteomes" id="UP000054783">
    <property type="component" value="Unassembled WGS sequence"/>
</dbReference>
<keyword evidence="6 8" id="KW-0642">Proline metabolism</keyword>
<dbReference type="GO" id="GO:0004657">
    <property type="term" value="F:proline dehydrogenase activity"/>
    <property type="evidence" value="ECO:0007669"/>
    <property type="project" value="UniProtKB-EC"/>
</dbReference>
<comment type="similarity">
    <text evidence="2 8">Belongs to the proline oxidase family.</text>
</comment>
<evidence type="ECO:0000256" key="4">
    <source>
        <dbReference type="ARBA" id="ARBA00022827"/>
    </source>
</evidence>
<organism evidence="11 12">
    <name type="scientific">Trichinella patagoniensis</name>
    <dbReference type="NCBI Taxonomy" id="990121"/>
    <lineage>
        <taxon>Eukaryota</taxon>
        <taxon>Metazoa</taxon>
        <taxon>Ecdysozoa</taxon>
        <taxon>Nematoda</taxon>
        <taxon>Enoplea</taxon>
        <taxon>Dorylaimia</taxon>
        <taxon>Trichinellida</taxon>
        <taxon>Trichinellidae</taxon>
        <taxon>Trichinella</taxon>
    </lineage>
</organism>
<feature type="region of interest" description="Disordered" evidence="9">
    <location>
        <begin position="558"/>
        <end position="578"/>
    </location>
</feature>
<evidence type="ECO:0000256" key="9">
    <source>
        <dbReference type="SAM" id="MobiDB-lite"/>
    </source>
</evidence>
<evidence type="ECO:0000313" key="12">
    <source>
        <dbReference type="Proteomes" id="UP000054783"/>
    </source>
</evidence>